<evidence type="ECO:0000313" key="2">
    <source>
        <dbReference type="WBParaSite" id="nRc.2.0.1.t13608-RA"/>
    </source>
</evidence>
<evidence type="ECO:0000313" key="1">
    <source>
        <dbReference type="Proteomes" id="UP000887565"/>
    </source>
</evidence>
<accession>A0A915IID3</accession>
<protein>
    <submittedName>
        <fullName evidence="2">Uncharacterized protein</fullName>
    </submittedName>
</protein>
<sequence length="107" mass="12740">MVDASLVQHYYVYGFRENDIISLCYVCHDADYAVYTVTEIIRDTLNKQIYHCSPVDLAKTFYVSLYNKTLTMKDFDENSLGRIFFEDYHKEYMIEFTFAFFTVSSEQ</sequence>
<dbReference type="AlphaFoldDB" id="A0A915IID3"/>
<dbReference type="Proteomes" id="UP000887565">
    <property type="component" value="Unplaced"/>
</dbReference>
<reference evidence="2" key="1">
    <citation type="submission" date="2022-11" db="UniProtKB">
        <authorList>
            <consortium name="WormBaseParasite"/>
        </authorList>
    </citation>
    <scope>IDENTIFICATION</scope>
</reference>
<proteinExistence type="predicted"/>
<organism evidence="1 2">
    <name type="scientific">Romanomermis culicivorax</name>
    <name type="common">Nematode worm</name>
    <dbReference type="NCBI Taxonomy" id="13658"/>
    <lineage>
        <taxon>Eukaryota</taxon>
        <taxon>Metazoa</taxon>
        <taxon>Ecdysozoa</taxon>
        <taxon>Nematoda</taxon>
        <taxon>Enoplea</taxon>
        <taxon>Dorylaimia</taxon>
        <taxon>Mermithida</taxon>
        <taxon>Mermithoidea</taxon>
        <taxon>Mermithidae</taxon>
        <taxon>Romanomermis</taxon>
    </lineage>
</organism>
<dbReference type="WBParaSite" id="nRc.2.0.1.t13608-RA">
    <property type="protein sequence ID" value="nRc.2.0.1.t13608-RA"/>
    <property type="gene ID" value="nRc.2.0.1.g13608"/>
</dbReference>
<name>A0A915IID3_ROMCU</name>
<keyword evidence="1" id="KW-1185">Reference proteome</keyword>